<feature type="region of interest" description="Disordered" evidence="1">
    <location>
        <begin position="122"/>
        <end position="162"/>
    </location>
</feature>
<accession>A0A6P2IL59</accession>
<dbReference type="AlphaFoldDB" id="A0A6P2IL59"/>
<feature type="compositionally biased region" description="Basic and acidic residues" evidence="1">
    <location>
        <begin position="347"/>
        <end position="364"/>
    </location>
</feature>
<feature type="region of interest" description="Disordered" evidence="1">
    <location>
        <begin position="410"/>
        <end position="452"/>
    </location>
</feature>
<protein>
    <submittedName>
        <fullName evidence="2">Uncharacterized protein</fullName>
    </submittedName>
</protein>
<keyword evidence="3" id="KW-1185">Reference proteome</keyword>
<evidence type="ECO:0000313" key="3">
    <source>
        <dbReference type="Proteomes" id="UP000494330"/>
    </source>
</evidence>
<gene>
    <name evidence="2" type="ORF">BPA30113_01233</name>
</gene>
<sequence>MASGRVPNTIRIFFIVILVKPPRTERPRSWREACIQAAPPVPAPGRHVVVSRSERAILSARTASRESSYHRRPVAFDRSNRAWRLAASGIAPVRHAPSTTAIFKPAALCPRPVHAAHGPYSQRAAERFTTATRAASTRKRDTDGHPGDRTIRSTTSSDESRMHVRHTLRVVRHESAERRCVVSIHSFRQCSAQRASDRPSIALAGHATSFTSHELTGREMLRMCNAARERAGCIGVRFIRCVPRHAMRSHPGRCTRNERRATHRDARPRRQGGTGSADESPGTSRTRQTKPVVHGRSTHVQADSSMNQNAPPPRGPHARPAPRSLLRAASRPMAHALLHHAQASPDARARQRTDGNTEATKPDDDASAGNEGQAFLHVRRVAAPRRDTRDPRAVFGLACAEPVRARAYRLQPRAHRLQGEPSHDIDTPAGRDAANAARGDDCTGPPRRRPRT</sequence>
<feature type="compositionally biased region" description="Basic and acidic residues" evidence="1">
    <location>
        <begin position="417"/>
        <end position="426"/>
    </location>
</feature>
<dbReference type="EMBL" id="CABVQD010000002">
    <property type="protein sequence ID" value="VWB31688.1"/>
    <property type="molecule type" value="Genomic_DNA"/>
</dbReference>
<feature type="region of interest" description="Disordered" evidence="1">
    <location>
        <begin position="247"/>
        <end position="321"/>
    </location>
</feature>
<feature type="compositionally biased region" description="Polar residues" evidence="1">
    <location>
        <begin position="298"/>
        <end position="309"/>
    </location>
</feature>
<name>A0A6P2IL59_9BURK</name>
<organism evidence="2 3">
    <name type="scientific">Burkholderia paludis</name>
    <dbReference type="NCBI Taxonomy" id="1506587"/>
    <lineage>
        <taxon>Bacteria</taxon>
        <taxon>Pseudomonadati</taxon>
        <taxon>Pseudomonadota</taxon>
        <taxon>Betaproteobacteria</taxon>
        <taxon>Burkholderiales</taxon>
        <taxon>Burkholderiaceae</taxon>
        <taxon>Burkholderia</taxon>
        <taxon>Burkholderia cepacia complex</taxon>
    </lineage>
</organism>
<feature type="compositionally biased region" description="Basic and acidic residues" evidence="1">
    <location>
        <begin position="255"/>
        <end position="265"/>
    </location>
</feature>
<dbReference type="Proteomes" id="UP000494330">
    <property type="component" value="Unassembled WGS sequence"/>
</dbReference>
<evidence type="ECO:0000256" key="1">
    <source>
        <dbReference type="SAM" id="MobiDB-lite"/>
    </source>
</evidence>
<evidence type="ECO:0000313" key="2">
    <source>
        <dbReference type="EMBL" id="VWB31688.1"/>
    </source>
</evidence>
<feature type="region of interest" description="Disordered" evidence="1">
    <location>
        <begin position="340"/>
        <end position="373"/>
    </location>
</feature>
<proteinExistence type="predicted"/>
<feature type="compositionally biased region" description="Basic and acidic residues" evidence="1">
    <location>
        <begin position="138"/>
        <end position="151"/>
    </location>
</feature>
<reference evidence="2 3" key="1">
    <citation type="submission" date="2019-09" db="EMBL/GenBank/DDBJ databases">
        <authorList>
            <person name="Depoorter E."/>
        </authorList>
    </citation>
    <scope>NUCLEOTIDE SEQUENCE [LARGE SCALE GENOMIC DNA]</scope>
    <source>
        <strain evidence="2">LMG 30113</strain>
    </source>
</reference>